<dbReference type="InterPro" id="IPR020568">
    <property type="entry name" value="Ribosomal_Su5_D2-typ_SF"/>
</dbReference>
<evidence type="ECO:0000313" key="10">
    <source>
        <dbReference type="Proteomes" id="UP000788993"/>
    </source>
</evidence>
<comment type="caution">
    <text evidence="9">The sequence shown here is derived from an EMBL/GenBank/DDBJ whole genome shotgun (WGS) entry which is preliminary data.</text>
</comment>
<dbReference type="Pfam" id="PF00679">
    <property type="entry name" value="EFG_C"/>
    <property type="match status" value="1"/>
</dbReference>
<dbReference type="SMART" id="SM00838">
    <property type="entry name" value="EFG_C"/>
    <property type="match status" value="1"/>
</dbReference>
<dbReference type="PROSITE" id="PS51722">
    <property type="entry name" value="G_TR_2"/>
    <property type="match status" value="1"/>
</dbReference>
<dbReference type="InterPro" id="IPR000795">
    <property type="entry name" value="T_Tr_GTP-bd_dom"/>
</dbReference>
<dbReference type="SUPFAM" id="SSF54980">
    <property type="entry name" value="EF-G C-terminal domain-like"/>
    <property type="match status" value="2"/>
</dbReference>
<dbReference type="GO" id="GO:0005525">
    <property type="term" value="F:GTP binding"/>
    <property type="evidence" value="ECO:0007669"/>
    <property type="project" value="UniProtKB-KW"/>
</dbReference>
<reference evidence="9" key="2">
    <citation type="submission" date="2021-01" db="EMBL/GenBank/DDBJ databases">
        <authorList>
            <person name="Schikora-Tamarit M.A."/>
        </authorList>
    </citation>
    <scope>NUCLEOTIDE SEQUENCE</scope>
    <source>
        <strain evidence="9">NCAIM Y.01608</strain>
    </source>
</reference>
<dbReference type="GO" id="GO:0046540">
    <property type="term" value="C:U4/U6 x U5 tri-snRNP complex"/>
    <property type="evidence" value="ECO:0007669"/>
    <property type="project" value="TreeGrafter"/>
</dbReference>
<keyword evidence="10" id="KW-1185">Reference proteome</keyword>
<dbReference type="Pfam" id="PF03764">
    <property type="entry name" value="EFG_IV"/>
    <property type="match status" value="1"/>
</dbReference>
<dbReference type="GO" id="GO:0071007">
    <property type="term" value="C:U2-type catalytic step 2 spliceosome"/>
    <property type="evidence" value="ECO:0007669"/>
    <property type="project" value="TreeGrafter"/>
</dbReference>
<dbReference type="PANTHER" id="PTHR42908">
    <property type="entry name" value="TRANSLATION ELONGATION FACTOR-RELATED"/>
    <property type="match status" value="1"/>
</dbReference>
<dbReference type="InterPro" id="IPR031950">
    <property type="entry name" value="EFTUD2_N"/>
</dbReference>
<dbReference type="InterPro" id="IPR014721">
    <property type="entry name" value="Ribsml_uS5_D2-typ_fold_subgr"/>
</dbReference>
<sequence length="951" mass="106602">MSEELYDEFGNLIGVPENESSSDEAMEVNQSEVAVRQPGLQEVFGEDVETIIATSDAKDISEPIIQPDTEQKFKVEEEDLPETFYSKDYLWNMTFVPSKVRNIALVGGLHSGKTAFLDQLVHETHNINYVKAKGYEPFRYTDNHTIEIKRGISIKTSTMSLLMPDLEQKSTVTHILDAPGHVDFVDEMAVAVRLADVAVLVVDVVEGLTKGLQLALDHILLTNTPFCLNVSKFERLILELRLPPLDAYYKFRSVIHEINDYVSSSKHVKNGSYTRQTTLSPALGNVCFSSSNLNICFTLRSIAKKYLNNSKLDIDAFATKLWGDIYYIDRKFTVKPPDKAAHAKSRSFIKFVLEPIYKLITATLTKSPKELEQYLEESHGISSIHPSKFKLDVQLLLKEVFFAFFGGVCPPFVDLIQNMPSPEDMNVDKFNSLYKGKATDELLSHIEKCDPNGPVIAYVAKLVDSASAARFYAQVRVLSGTLKTGNSVLLLGENYSPEFTDDMKLQDVRRAFFSCTRYKIPVEGIPAGSIGLISGHDIDVFISKTATIFDQKLNSASLDIFRPFDKISKPVFKVAVQPANPSELSKFTEGLKKLTRSYVGSEVRVEQGGEHVILGFGELYLDCLLHDLRLLYAKLDIKVSDPVARFSETCLDMSKVKLVTESANMKNSLTVIAEPLEENIARDIEAGVLAPSLPPRELAKRLRNDYGWDALAARSVWAFGPDETGTCILLEDTLPEDTDKSRLAELKELIIQGFKWSTREGPLCDEPVRNIKFRIIGAQLSTNFMESNGAQIIQMSRKACYAAMMIATPRLLEPVYEIEILCFSSVLPALNKLLDRRRGQITNDKPVEGTPLYKVYGYIPVIESVGLETDIRLYSRGQAMCQLVFSHWSIIPGDPLDEDCFIPVLKPAPIQSLSRDFTMKTRKMKGLDDEPSMKKYVTHEVFEKLKSAGII</sequence>
<dbReference type="Gene3D" id="3.40.50.300">
    <property type="entry name" value="P-loop containing nucleotide triphosphate hydrolases"/>
    <property type="match status" value="1"/>
</dbReference>
<dbReference type="Pfam" id="PF16004">
    <property type="entry name" value="EFTUD2"/>
    <property type="match status" value="1"/>
</dbReference>
<dbReference type="AlphaFoldDB" id="A0A9P8TF74"/>
<evidence type="ECO:0000256" key="2">
    <source>
        <dbReference type="ARBA" id="ARBA00022664"/>
    </source>
</evidence>
<accession>A0A9P8TF74</accession>
<evidence type="ECO:0000256" key="7">
    <source>
        <dbReference type="ARBA" id="ARBA00055641"/>
    </source>
</evidence>
<evidence type="ECO:0000256" key="4">
    <source>
        <dbReference type="ARBA" id="ARBA00023134"/>
    </source>
</evidence>
<dbReference type="GO" id="GO:0003924">
    <property type="term" value="F:GTPase activity"/>
    <property type="evidence" value="ECO:0007669"/>
    <property type="project" value="InterPro"/>
</dbReference>
<dbReference type="InterPro" id="IPR027417">
    <property type="entry name" value="P-loop_NTPase"/>
</dbReference>
<dbReference type="GO" id="GO:0005829">
    <property type="term" value="C:cytosol"/>
    <property type="evidence" value="ECO:0007669"/>
    <property type="project" value="TreeGrafter"/>
</dbReference>
<dbReference type="OrthoDB" id="364892at2759"/>
<comment type="subcellular location">
    <subcellularLocation>
        <location evidence="1">Nucleus</location>
    </subcellularLocation>
</comment>
<dbReference type="PRINTS" id="PR00315">
    <property type="entry name" value="ELONGATNFCT"/>
</dbReference>
<keyword evidence="5" id="KW-0508">mRNA splicing</keyword>
<dbReference type="FunFam" id="3.40.50.300:FF:000646">
    <property type="entry name" value="U5 small nuclear ribonucleoprotein component"/>
    <property type="match status" value="1"/>
</dbReference>
<keyword evidence="6" id="KW-0539">Nucleus</keyword>
<dbReference type="InterPro" id="IPR005517">
    <property type="entry name" value="Transl_elong_EFG/EF2_IV"/>
</dbReference>
<dbReference type="Gene3D" id="3.30.230.10">
    <property type="match status" value="1"/>
</dbReference>
<dbReference type="CDD" id="cd04098">
    <property type="entry name" value="eEF2_C_snRNP"/>
    <property type="match status" value="1"/>
</dbReference>
<reference evidence="9" key="1">
    <citation type="journal article" date="2021" name="Open Biol.">
        <title>Shared evolutionary footprints suggest mitochondrial oxidative damage underlies multiple complex I losses in fungi.</title>
        <authorList>
            <person name="Schikora-Tamarit M.A."/>
            <person name="Marcet-Houben M."/>
            <person name="Nosek J."/>
            <person name="Gabaldon T."/>
        </authorList>
    </citation>
    <scope>NUCLEOTIDE SEQUENCE</scope>
    <source>
        <strain evidence="9">NCAIM Y.01608</strain>
    </source>
</reference>
<dbReference type="FunFam" id="3.30.70.240:FF:000022">
    <property type="entry name" value="U5 snRNP-specific protein"/>
    <property type="match status" value="1"/>
</dbReference>
<evidence type="ECO:0000256" key="6">
    <source>
        <dbReference type="ARBA" id="ARBA00023242"/>
    </source>
</evidence>
<dbReference type="SUPFAM" id="SSF54211">
    <property type="entry name" value="Ribosomal protein S5 domain 2-like"/>
    <property type="match status" value="1"/>
</dbReference>
<dbReference type="InterPro" id="IPR035647">
    <property type="entry name" value="EFG_III/V"/>
</dbReference>
<dbReference type="Gene3D" id="3.30.70.870">
    <property type="entry name" value="Elongation Factor G (Translational Gtpase), domain 3"/>
    <property type="match status" value="1"/>
</dbReference>
<dbReference type="FunFam" id="3.30.70.870:FF:000002">
    <property type="entry name" value="Translation elongation factor 2"/>
    <property type="match status" value="1"/>
</dbReference>
<evidence type="ECO:0000313" key="9">
    <source>
        <dbReference type="EMBL" id="KAH3676666.1"/>
    </source>
</evidence>
<dbReference type="Gene3D" id="2.40.30.10">
    <property type="entry name" value="Translation factors"/>
    <property type="match status" value="1"/>
</dbReference>
<dbReference type="Proteomes" id="UP000788993">
    <property type="component" value="Unassembled WGS sequence"/>
</dbReference>
<comment type="function">
    <text evidence="7">Component of the U5 snRNP complex required for pre-mRNA splicing. Binds GTP.</text>
</comment>
<protein>
    <recommendedName>
        <fullName evidence="8">Tr-type G domain-containing protein</fullName>
    </recommendedName>
</protein>
<dbReference type="FunFam" id="2.40.30.10:FF:000029">
    <property type="entry name" value="116 kDa U5 small nuclear ribonucleoprotein component"/>
    <property type="match status" value="1"/>
</dbReference>
<dbReference type="InterPro" id="IPR035655">
    <property type="entry name" value="U5-116kDa_C"/>
</dbReference>
<evidence type="ECO:0000256" key="5">
    <source>
        <dbReference type="ARBA" id="ARBA00023187"/>
    </source>
</evidence>
<dbReference type="GO" id="GO:0000398">
    <property type="term" value="P:mRNA splicing, via spliceosome"/>
    <property type="evidence" value="ECO:0007669"/>
    <property type="project" value="UniProtKB-ARBA"/>
</dbReference>
<dbReference type="InterPro" id="IPR009000">
    <property type="entry name" value="Transl_B-barrel_sf"/>
</dbReference>
<dbReference type="SUPFAM" id="SSF50447">
    <property type="entry name" value="Translation proteins"/>
    <property type="match status" value="1"/>
</dbReference>
<dbReference type="InterPro" id="IPR000640">
    <property type="entry name" value="EFG_V-like"/>
</dbReference>
<dbReference type="EMBL" id="JAEUBD010000146">
    <property type="protein sequence ID" value="KAH3676666.1"/>
    <property type="molecule type" value="Genomic_DNA"/>
</dbReference>
<dbReference type="CDD" id="cd01683">
    <property type="entry name" value="EF2_IV_snRNP"/>
    <property type="match status" value="1"/>
</dbReference>
<dbReference type="GO" id="GO:0005682">
    <property type="term" value="C:U5 snRNP"/>
    <property type="evidence" value="ECO:0007669"/>
    <property type="project" value="UniProtKB-ARBA"/>
</dbReference>
<dbReference type="Gene3D" id="3.30.70.240">
    <property type="match status" value="1"/>
</dbReference>
<dbReference type="GO" id="GO:0000974">
    <property type="term" value="C:Prp19 complex"/>
    <property type="evidence" value="ECO:0007669"/>
    <property type="project" value="UniProtKB-ARBA"/>
</dbReference>
<dbReference type="SMART" id="SM00889">
    <property type="entry name" value="EFG_IV"/>
    <property type="match status" value="1"/>
</dbReference>
<dbReference type="PANTHER" id="PTHR42908:SF6">
    <property type="entry name" value="116 KDA U5 SMALL NUCLEAR RIBONUCLEOPROTEIN COMPONENT"/>
    <property type="match status" value="1"/>
</dbReference>
<dbReference type="GO" id="GO:0030623">
    <property type="term" value="F:U5 snRNA binding"/>
    <property type="evidence" value="ECO:0007669"/>
    <property type="project" value="TreeGrafter"/>
</dbReference>
<feature type="domain" description="Tr-type G" evidence="8">
    <location>
        <begin position="98"/>
        <end position="369"/>
    </location>
</feature>
<keyword evidence="3" id="KW-0547">Nucleotide-binding</keyword>
<dbReference type="Pfam" id="PF00009">
    <property type="entry name" value="GTP_EFTU"/>
    <property type="match status" value="1"/>
</dbReference>
<name>A0A9P8TF74_9ASCO</name>
<gene>
    <name evidence="9" type="ORF">OGATHE_001155</name>
</gene>
<dbReference type="SUPFAM" id="SSF52540">
    <property type="entry name" value="P-loop containing nucleoside triphosphate hydrolases"/>
    <property type="match status" value="1"/>
</dbReference>
<dbReference type="FunFam" id="3.30.230.10:FF:000009">
    <property type="entry name" value="116 kDa U5 small nuclear ribonucleoprotein component"/>
    <property type="match status" value="1"/>
</dbReference>
<evidence type="ECO:0000256" key="1">
    <source>
        <dbReference type="ARBA" id="ARBA00004123"/>
    </source>
</evidence>
<organism evidence="9 10">
    <name type="scientific">Ogataea polymorpha</name>
    <dbReference type="NCBI Taxonomy" id="460523"/>
    <lineage>
        <taxon>Eukaryota</taxon>
        <taxon>Fungi</taxon>
        <taxon>Dikarya</taxon>
        <taxon>Ascomycota</taxon>
        <taxon>Saccharomycotina</taxon>
        <taxon>Pichiomycetes</taxon>
        <taxon>Pichiales</taxon>
        <taxon>Pichiaceae</taxon>
        <taxon>Ogataea</taxon>
    </lineage>
</organism>
<keyword evidence="2" id="KW-0507">mRNA processing</keyword>
<evidence type="ECO:0000259" key="8">
    <source>
        <dbReference type="PROSITE" id="PS51722"/>
    </source>
</evidence>
<keyword evidence="4" id="KW-0342">GTP-binding</keyword>
<evidence type="ECO:0000256" key="3">
    <source>
        <dbReference type="ARBA" id="ARBA00022741"/>
    </source>
</evidence>
<proteinExistence type="predicted"/>